<dbReference type="EMBL" id="CM017633">
    <property type="protein sequence ID" value="TYH44505.1"/>
    <property type="molecule type" value="Genomic_DNA"/>
</dbReference>
<accession>A0A5D2IQH7</accession>
<gene>
    <name evidence="1" type="ORF">ES332_D11G199100v1</name>
</gene>
<reference evidence="1 2" key="1">
    <citation type="submission" date="2019-07" db="EMBL/GenBank/DDBJ databases">
        <title>WGS assembly of Gossypium tomentosum.</title>
        <authorList>
            <person name="Chen Z.J."/>
            <person name="Sreedasyam A."/>
            <person name="Ando A."/>
            <person name="Song Q."/>
            <person name="De L."/>
            <person name="Hulse-Kemp A."/>
            <person name="Ding M."/>
            <person name="Ye W."/>
            <person name="Kirkbride R."/>
            <person name="Jenkins J."/>
            <person name="Plott C."/>
            <person name="Lovell J."/>
            <person name="Lin Y.-M."/>
            <person name="Vaughn R."/>
            <person name="Liu B."/>
            <person name="Li W."/>
            <person name="Simpson S."/>
            <person name="Scheffler B."/>
            <person name="Saski C."/>
            <person name="Grover C."/>
            <person name="Hu G."/>
            <person name="Conover J."/>
            <person name="Carlson J."/>
            <person name="Shu S."/>
            <person name="Boston L."/>
            <person name="Williams M."/>
            <person name="Peterson D."/>
            <person name="Mcgee K."/>
            <person name="Jones D."/>
            <person name="Wendel J."/>
            <person name="Stelly D."/>
            <person name="Grimwood J."/>
            <person name="Schmutz J."/>
        </authorList>
    </citation>
    <scope>NUCLEOTIDE SEQUENCE [LARGE SCALE GENOMIC DNA]</scope>
    <source>
        <strain evidence="1">7179.01</strain>
    </source>
</reference>
<evidence type="ECO:0000313" key="2">
    <source>
        <dbReference type="Proteomes" id="UP000322667"/>
    </source>
</evidence>
<keyword evidence="2" id="KW-1185">Reference proteome</keyword>
<dbReference type="Proteomes" id="UP000322667">
    <property type="component" value="Chromosome D11"/>
</dbReference>
<organism evidence="1 2">
    <name type="scientific">Gossypium tomentosum</name>
    <name type="common">Hawaiian cotton</name>
    <name type="synonym">Gossypium sandvicense</name>
    <dbReference type="NCBI Taxonomy" id="34277"/>
    <lineage>
        <taxon>Eukaryota</taxon>
        <taxon>Viridiplantae</taxon>
        <taxon>Streptophyta</taxon>
        <taxon>Embryophyta</taxon>
        <taxon>Tracheophyta</taxon>
        <taxon>Spermatophyta</taxon>
        <taxon>Magnoliopsida</taxon>
        <taxon>eudicotyledons</taxon>
        <taxon>Gunneridae</taxon>
        <taxon>Pentapetalae</taxon>
        <taxon>rosids</taxon>
        <taxon>malvids</taxon>
        <taxon>Malvales</taxon>
        <taxon>Malvaceae</taxon>
        <taxon>Malvoideae</taxon>
        <taxon>Gossypium</taxon>
    </lineage>
</organism>
<name>A0A5D2IQH7_GOSTO</name>
<proteinExistence type="predicted"/>
<dbReference type="AlphaFoldDB" id="A0A5D2IQH7"/>
<sequence length="81" mass="9246">MKTENKTDLHNTENGTLLGSEIQHQCIHIRLTLWRPIDSASSIRYLGFENRRISLASACATTLACRPTKRKIYIMYGTSTF</sequence>
<protein>
    <submittedName>
        <fullName evidence="1">Uncharacterized protein</fullName>
    </submittedName>
</protein>
<evidence type="ECO:0000313" key="1">
    <source>
        <dbReference type="EMBL" id="TYH44505.1"/>
    </source>
</evidence>